<dbReference type="Proteomes" id="UP001281761">
    <property type="component" value="Unassembled WGS sequence"/>
</dbReference>
<proteinExistence type="predicted"/>
<protein>
    <submittedName>
        <fullName evidence="1">Uncharacterized protein</fullName>
    </submittedName>
</protein>
<dbReference type="EMBL" id="JARBJD010000018">
    <property type="protein sequence ID" value="KAK2961062.1"/>
    <property type="molecule type" value="Genomic_DNA"/>
</dbReference>
<keyword evidence="2" id="KW-1185">Reference proteome</keyword>
<name>A0ABQ9YBB2_9EUKA</name>
<accession>A0ABQ9YBB2</accession>
<comment type="caution">
    <text evidence="1">The sequence shown here is derived from an EMBL/GenBank/DDBJ whole genome shotgun (WGS) entry which is preliminary data.</text>
</comment>
<organism evidence="1 2">
    <name type="scientific">Blattamonas nauphoetae</name>
    <dbReference type="NCBI Taxonomy" id="2049346"/>
    <lineage>
        <taxon>Eukaryota</taxon>
        <taxon>Metamonada</taxon>
        <taxon>Preaxostyla</taxon>
        <taxon>Oxymonadida</taxon>
        <taxon>Blattamonas</taxon>
    </lineage>
</organism>
<evidence type="ECO:0000313" key="1">
    <source>
        <dbReference type="EMBL" id="KAK2961062.1"/>
    </source>
</evidence>
<sequence length="117" mass="13394">MISFIERLEKVTHHNRSITTTIVNSSNLPTFLTSVPWSRQTQHYLINDNRSDRSSFSALVAVLCNEVMNYAIIGCGGATQRPIKEYDNRDNKKFVEHSQNEQDPVEIIVAFIRQPSN</sequence>
<evidence type="ECO:0000313" key="2">
    <source>
        <dbReference type="Proteomes" id="UP001281761"/>
    </source>
</evidence>
<gene>
    <name evidence="1" type="ORF">BLNAU_3830</name>
</gene>
<reference evidence="1 2" key="1">
    <citation type="journal article" date="2022" name="bioRxiv">
        <title>Genomics of Preaxostyla Flagellates Illuminates Evolutionary Transitions and the Path Towards Mitochondrial Loss.</title>
        <authorList>
            <person name="Novak L.V.F."/>
            <person name="Treitli S.C."/>
            <person name="Pyrih J."/>
            <person name="Halakuc P."/>
            <person name="Pipaliya S.V."/>
            <person name="Vacek V."/>
            <person name="Brzon O."/>
            <person name="Soukal P."/>
            <person name="Eme L."/>
            <person name="Dacks J.B."/>
            <person name="Karnkowska A."/>
            <person name="Elias M."/>
            <person name="Hampl V."/>
        </authorList>
    </citation>
    <scope>NUCLEOTIDE SEQUENCE [LARGE SCALE GENOMIC DNA]</scope>
    <source>
        <strain evidence="1">NAU3</strain>
        <tissue evidence="1">Gut</tissue>
    </source>
</reference>